<keyword evidence="1" id="KW-0812">Transmembrane</keyword>
<keyword evidence="1" id="KW-1133">Transmembrane helix</keyword>
<reference evidence="2" key="1">
    <citation type="journal article" date="2020" name="Nature">
        <title>Giant virus diversity and host interactions through global metagenomics.</title>
        <authorList>
            <person name="Schulz F."/>
            <person name="Roux S."/>
            <person name="Paez-Espino D."/>
            <person name="Jungbluth S."/>
            <person name="Walsh D.A."/>
            <person name="Denef V.J."/>
            <person name="McMahon K.D."/>
            <person name="Konstantinidis K.T."/>
            <person name="Eloe-Fadrosh E.A."/>
            <person name="Kyrpides N.C."/>
            <person name="Woyke T."/>
        </authorList>
    </citation>
    <scope>NUCLEOTIDE SEQUENCE</scope>
    <source>
        <strain evidence="2">GVMAG-M-3300023184-167</strain>
    </source>
</reference>
<dbReference type="AlphaFoldDB" id="A0A6C0HRD6"/>
<evidence type="ECO:0000256" key="1">
    <source>
        <dbReference type="SAM" id="Phobius"/>
    </source>
</evidence>
<organism evidence="2">
    <name type="scientific">viral metagenome</name>
    <dbReference type="NCBI Taxonomy" id="1070528"/>
    <lineage>
        <taxon>unclassified sequences</taxon>
        <taxon>metagenomes</taxon>
        <taxon>organismal metagenomes</taxon>
    </lineage>
</organism>
<feature type="transmembrane region" description="Helical" evidence="1">
    <location>
        <begin position="41"/>
        <end position="67"/>
    </location>
</feature>
<sequence>MFNKKFVYSCIDFLKTNDIKNEIKEILAPLTELIIYELYPYIYSIIFFVFLIFILISITLILLLLVLKNNTNFVKN</sequence>
<accession>A0A6C0HRD6</accession>
<name>A0A6C0HRD6_9ZZZZ</name>
<keyword evidence="1" id="KW-0472">Membrane</keyword>
<dbReference type="EMBL" id="MN740006">
    <property type="protein sequence ID" value="QHT83069.1"/>
    <property type="molecule type" value="Genomic_DNA"/>
</dbReference>
<protein>
    <submittedName>
        <fullName evidence="2">Uncharacterized protein</fullName>
    </submittedName>
</protein>
<proteinExistence type="predicted"/>
<evidence type="ECO:0000313" key="2">
    <source>
        <dbReference type="EMBL" id="QHT83069.1"/>
    </source>
</evidence>